<dbReference type="AlphaFoldDB" id="A0ABD3LZ39"/>
<dbReference type="EMBL" id="JALLBG020000273">
    <property type="protein sequence ID" value="KAL3757040.1"/>
    <property type="molecule type" value="Genomic_DNA"/>
</dbReference>
<evidence type="ECO:0000313" key="2">
    <source>
        <dbReference type="Proteomes" id="UP001530293"/>
    </source>
</evidence>
<comment type="caution">
    <text evidence="1">The sequence shown here is derived from an EMBL/GenBank/DDBJ whole genome shotgun (WGS) entry which is preliminary data.</text>
</comment>
<keyword evidence="2" id="KW-1185">Reference proteome</keyword>
<gene>
    <name evidence="1" type="ORF">ACHAWU_002879</name>
</gene>
<proteinExistence type="predicted"/>
<evidence type="ECO:0000313" key="1">
    <source>
        <dbReference type="EMBL" id="KAL3757040.1"/>
    </source>
</evidence>
<reference evidence="1 2" key="1">
    <citation type="submission" date="2024-10" db="EMBL/GenBank/DDBJ databases">
        <title>Updated reference genomes for cyclostephanoid diatoms.</title>
        <authorList>
            <person name="Roberts W.R."/>
            <person name="Alverson A.J."/>
        </authorList>
    </citation>
    <scope>NUCLEOTIDE SEQUENCE [LARGE SCALE GENOMIC DNA]</scope>
    <source>
        <strain evidence="1 2">AJA232-27</strain>
    </source>
</reference>
<organism evidence="1 2">
    <name type="scientific">Discostella pseudostelligera</name>
    <dbReference type="NCBI Taxonomy" id="259834"/>
    <lineage>
        <taxon>Eukaryota</taxon>
        <taxon>Sar</taxon>
        <taxon>Stramenopiles</taxon>
        <taxon>Ochrophyta</taxon>
        <taxon>Bacillariophyta</taxon>
        <taxon>Coscinodiscophyceae</taxon>
        <taxon>Thalassiosirophycidae</taxon>
        <taxon>Stephanodiscales</taxon>
        <taxon>Stephanodiscaceae</taxon>
        <taxon>Discostella</taxon>
    </lineage>
</organism>
<accession>A0ABD3LZ39</accession>
<dbReference type="Proteomes" id="UP001530293">
    <property type="component" value="Unassembled WGS sequence"/>
</dbReference>
<name>A0ABD3LZ39_9STRA</name>
<sequence>MRSADAELITFCSLPSAIAMTIIGVPADRQPTQLRPTQWFLEGRLHSALLVHDVTSAQLSDTNATKQCICGYDR</sequence>
<protein>
    <submittedName>
        <fullName evidence="1">Uncharacterized protein</fullName>
    </submittedName>
</protein>